<accession>A0A0H5R5S7</accession>
<reference evidence="2" key="1">
    <citation type="submission" date="2015-04" db="EMBL/GenBank/DDBJ databases">
        <title>The genome sequence of the plant pathogenic Rhizarian Plasmodiophora brassicae reveals insights in its biotrophic life cycle and the origin of chitin synthesis.</title>
        <authorList>
            <person name="Schwelm A."/>
            <person name="Fogelqvist J."/>
            <person name="Knaust A."/>
            <person name="Julke S."/>
            <person name="Lilja T."/>
            <person name="Dhandapani V."/>
            <person name="Bonilla-Rosso G."/>
            <person name="Karlsson M."/>
            <person name="Shevchenko A."/>
            <person name="Choi S.R."/>
            <person name="Kim H.G."/>
            <person name="Park J.Y."/>
            <person name="Lim Y.P."/>
            <person name="Ludwig-Muller J."/>
            <person name="Dixelius C."/>
        </authorList>
    </citation>
    <scope>NUCLEOTIDE SEQUENCE</scope>
    <source>
        <tissue evidence="2">Potato root galls</tissue>
    </source>
</reference>
<feature type="transmembrane region" description="Helical" evidence="1">
    <location>
        <begin position="57"/>
        <end position="75"/>
    </location>
</feature>
<proteinExistence type="predicted"/>
<keyword evidence="1" id="KW-0472">Membrane</keyword>
<keyword evidence="1" id="KW-1133">Transmembrane helix</keyword>
<protein>
    <submittedName>
        <fullName evidence="2">Uncharacterized protein</fullName>
    </submittedName>
</protein>
<dbReference type="AlphaFoldDB" id="A0A0H5R5S7"/>
<dbReference type="EMBL" id="HACM01009041">
    <property type="protein sequence ID" value="CRZ09483.1"/>
    <property type="molecule type" value="Transcribed_RNA"/>
</dbReference>
<sequence>MVLTNVWRKISSRWMTLGAATRVVGSAAGLAVGARLAYAMADTITYPISDWPKIRTPAMFGFGIATGIATCVLLTSPKSRKLVSRSPRLLYSRTFRIVRNNQEVRDAIGESIKLGRFRSIYFIPGSINLNSITGDYDNVMNRLAALWVPREIRLSYLIQGNKGSGIVEVNDRHQVCRVILVDQPERQPIHLPSAS</sequence>
<organism evidence="2">
    <name type="scientific">Spongospora subterranea</name>
    <dbReference type="NCBI Taxonomy" id="70186"/>
    <lineage>
        <taxon>Eukaryota</taxon>
        <taxon>Sar</taxon>
        <taxon>Rhizaria</taxon>
        <taxon>Endomyxa</taxon>
        <taxon>Phytomyxea</taxon>
        <taxon>Plasmodiophorida</taxon>
        <taxon>Plasmodiophoridae</taxon>
        <taxon>Spongospora</taxon>
    </lineage>
</organism>
<evidence type="ECO:0000313" key="2">
    <source>
        <dbReference type="EMBL" id="CRZ09483.1"/>
    </source>
</evidence>
<name>A0A0H5R5S7_9EUKA</name>
<evidence type="ECO:0000256" key="1">
    <source>
        <dbReference type="SAM" id="Phobius"/>
    </source>
</evidence>
<keyword evidence="1" id="KW-0812">Transmembrane</keyword>